<dbReference type="InterPro" id="IPR001214">
    <property type="entry name" value="SET_dom"/>
</dbReference>
<dbReference type="EMBL" id="CAAHFH010000002">
    <property type="protein sequence ID" value="VGO21105.1"/>
    <property type="molecule type" value="Genomic_DNA"/>
</dbReference>
<dbReference type="PROSITE" id="PS50280">
    <property type="entry name" value="SET"/>
    <property type="match status" value="1"/>
</dbReference>
<keyword evidence="3" id="KW-1185">Reference proteome</keyword>
<protein>
    <recommendedName>
        <fullName evidence="1">SET domain-containing protein</fullName>
    </recommendedName>
</protein>
<gene>
    <name evidence="2" type="ORF">SCARR_03175</name>
</gene>
<dbReference type="Pfam" id="PF00856">
    <property type="entry name" value="SET"/>
    <property type="match status" value="1"/>
</dbReference>
<evidence type="ECO:0000259" key="1">
    <source>
        <dbReference type="PROSITE" id="PS50280"/>
    </source>
</evidence>
<dbReference type="InterPro" id="IPR046341">
    <property type="entry name" value="SET_dom_sf"/>
</dbReference>
<accession>A0A6C2ULH9</accession>
<dbReference type="Proteomes" id="UP000346198">
    <property type="component" value="Unassembled WGS sequence"/>
</dbReference>
<sequence length="111" mass="12500">MPNMHKLEVRNSRIDGQGVFAVDRIAAGEKIGTYHGKRTQEDSTYVLWVTDLDGVEYGVNGHSDLKFLNHSARPNAEFDGEELHALVNIKPGDEVTFHYGKDFVAWLQEQA</sequence>
<name>A0A6C2ULH9_9BACT</name>
<evidence type="ECO:0000313" key="3">
    <source>
        <dbReference type="Proteomes" id="UP000346198"/>
    </source>
</evidence>
<dbReference type="AlphaFoldDB" id="A0A6C2ULH9"/>
<evidence type="ECO:0000313" key="2">
    <source>
        <dbReference type="EMBL" id="VGO21105.1"/>
    </source>
</evidence>
<reference evidence="2 3" key="1">
    <citation type="submission" date="2019-04" db="EMBL/GenBank/DDBJ databases">
        <authorList>
            <person name="Van Vliet M D."/>
        </authorList>
    </citation>
    <scope>NUCLEOTIDE SEQUENCE [LARGE SCALE GENOMIC DNA]</scope>
    <source>
        <strain evidence="2 3">F21</strain>
    </source>
</reference>
<dbReference type="SMART" id="SM00317">
    <property type="entry name" value="SET"/>
    <property type="match status" value="1"/>
</dbReference>
<proteinExistence type="predicted"/>
<dbReference type="RefSeq" id="WP_136062590.1">
    <property type="nucleotide sequence ID" value="NZ_CAAHFH010000002.1"/>
</dbReference>
<organism evidence="2 3">
    <name type="scientific">Pontiella sulfatireligans</name>
    <dbReference type="NCBI Taxonomy" id="2750658"/>
    <lineage>
        <taxon>Bacteria</taxon>
        <taxon>Pseudomonadati</taxon>
        <taxon>Kiritimatiellota</taxon>
        <taxon>Kiritimatiellia</taxon>
        <taxon>Kiritimatiellales</taxon>
        <taxon>Pontiellaceae</taxon>
        <taxon>Pontiella</taxon>
    </lineage>
</organism>
<feature type="domain" description="SET" evidence="1">
    <location>
        <begin position="5"/>
        <end position="100"/>
    </location>
</feature>
<dbReference type="SUPFAM" id="SSF82199">
    <property type="entry name" value="SET domain"/>
    <property type="match status" value="1"/>
</dbReference>
<dbReference type="Gene3D" id="2.170.270.10">
    <property type="entry name" value="SET domain"/>
    <property type="match status" value="1"/>
</dbReference>